<dbReference type="EC" id="3.6.1.7" evidence="2 5"/>
<dbReference type="InterPro" id="IPR036046">
    <property type="entry name" value="Acylphosphatase-like_dom_sf"/>
</dbReference>
<comment type="catalytic activity">
    <reaction evidence="4 5">
        <text>an acyl phosphate + H2O = a carboxylate + phosphate + H(+)</text>
        <dbReference type="Rhea" id="RHEA:14965"/>
        <dbReference type="ChEBI" id="CHEBI:15377"/>
        <dbReference type="ChEBI" id="CHEBI:15378"/>
        <dbReference type="ChEBI" id="CHEBI:29067"/>
        <dbReference type="ChEBI" id="CHEBI:43474"/>
        <dbReference type="ChEBI" id="CHEBI:59918"/>
        <dbReference type="EC" id="3.6.1.7"/>
    </reaction>
</comment>
<dbReference type="PROSITE" id="PS00150">
    <property type="entry name" value="ACYLPHOSPHATASE_1"/>
    <property type="match status" value="1"/>
</dbReference>
<dbReference type="AlphaFoldDB" id="A0AAW1ANY9"/>
<comment type="caution">
    <text evidence="8">The sequence shown here is derived from an EMBL/GenBank/DDBJ whole genome shotgun (WGS) entry which is preliminary data.</text>
</comment>
<feature type="domain" description="Acylphosphatase-like" evidence="7">
    <location>
        <begin position="119"/>
        <end position="209"/>
    </location>
</feature>
<dbReference type="Proteomes" id="UP001474421">
    <property type="component" value="Unassembled WGS sequence"/>
</dbReference>
<dbReference type="EMBL" id="JAOTOJ010000019">
    <property type="protein sequence ID" value="KAK9391251.1"/>
    <property type="molecule type" value="Genomic_DNA"/>
</dbReference>
<dbReference type="PANTHER" id="PTHR10029:SF23">
    <property type="entry name" value="ACYLPHOSPHATASE 2"/>
    <property type="match status" value="1"/>
</dbReference>
<dbReference type="InterPro" id="IPR020456">
    <property type="entry name" value="Acylphosphatase"/>
</dbReference>
<keyword evidence="9" id="KW-1185">Reference proteome</keyword>
<evidence type="ECO:0000256" key="4">
    <source>
        <dbReference type="ARBA" id="ARBA00047645"/>
    </source>
</evidence>
<evidence type="ECO:0000256" key="5">
    <source>
        <dbReference type="PROSITE-ProRule" id="PRU00520"/>
    </source>
</evidence>
<comment type="similarity">
    <text evidence="1 6">Belongs to the acylphosphatase family.</text>
</comment>
<dbReference type="PRINTS" id="PR00112">
    <property type="entry name" value="ACYLPHPHTASE"/>
</dbReference>
<evidence type="ECO:0000256" key="2">
    <source>
        <dbReference type="ARBA" id="ARBA00012150"/>
    </source>
</evidence>
<name>A0AAW1ANY9_CROAD</name>
<dbReference type="InterPro" id="IPR017968">
    <property type="entry name" value="Acylphosphatase_CS"/>
</dbReference>
<evidence type="ECO:0000313" key="9">
    <source>
        <dbReference type="Proteomes" id="UP001474421"/>
    </source>
</evidence>
<reference evidence="8 9" key="1">
    <citation type="journal article" date="2024" name="Proc. Natl. Acad. Sci. U.S.A.">
        <title>The genetic regulatory architecture and epigenomic basis for age-related changes in rattlesnake venom.</title>
        <authorList>
            <person name="Hogan M.P."/>
            <person name="Holding M.L."/>
            <person name="Nystrom G.S."/>
            <person name="Colston T.J."/>
            <person name="Bartlett D.A."/>
            <person name="Mason A.J."/>
            <person name="Ellsworth S.A."/>
            <person name="Rautsaw R.M."/>
            <person name="Lawrence K.C."/>
            <person name="Strickland J.L."/>
            <person name="He B."/>
            <person name="Fraser P."/>
            <person name="Margres M.J."/>
            <person name="Gilbert D.M."/>
            <person name="Gibbs H.L."/>
            <person name="Parkinson C.L."/>
            <person name="Rokyta D.R."/>
        </authorList>
    </citation>
    <scope>NUCLEOTIDE SEQUENCE [LARGE SCALE GENOMIC DNA]</scope>
    <source>
        <strain evidence="8">DRR0105</strain>
    </source>
</reference>
<proteinExistence type="inferred from homology"/>
<dbReference type="Pfam" id="PF00708">
    <property type="entry name" value="Acylphosphatase"/>
    <property type="match status" value="1"/>
</dbReference>
<dbReference type="Gene3D" id="3.30.70.100">
    <property type="match status" value="1"/>
</dbReference>
<organism evidence="8 9">
    <name type="scientific">Crotalus adamanteus</name>
    <name type="common">Eastern diamondback rattlesnake</name>
    <dbReference type="NCBI Taxonomy" id="8729"/>
    <lineage>
        <taxon>Eukaryota</taxon>
        <taxon>Metazoa</taxon>
        <taxon>Chordata</taxon>
        <taxon>Craniata</taxon>
        <taxon>Vertebrata</taxon>
        <taxon>Euteleostomi</taxon>
        <taxon>Lepidosauria</taxon>
        <taxon>Squamata</taxon>
        <taxon>Bifurcata</taxon>
        <taxon>Unidentata</taxon>
        <taxon>Episquamata</taxon>
        <taxon>Toxicofera</taxon>
        <taxon>Serpentes</taxon>
        <taxon>Colubroidea</taxon>
        <taxon>Viperidae</taxon>
        <taxon>Crotalinae</taxon>
        <taxon>Crotalus</taxon>
    </lineage>
</organism>
<dbReference type="FunFam" id="3.30.70.100:FF:000011">
    <property type="entry name" value="Acylphosphatase"/>
    <property type="match status" value="1"/>
</dbReference>
<protein>
    <recommendedName>
        <fullName evidence="2 5">acylphosphatase</fullName>
        <ecNumber evidence="2 5">3.6.1.7</ecNumber>
    </recommendedName>
</protein>
<evidence type="ECO:0000256" key="3">
    <source>
        <dbReference type="ARBA" id="ARBA00022801"/>
    </source>
</evidence>
<dbReference type="InterPro" id="IPR001792">
    <property type="entry name" value="Acylphosphatase-like_dom"/>
</dbReference>
<feature type="active site" evidence="5">
    <location>
        <position position="134"/>
    </location>
</feature>
<evidence type="ECO:0000256" key="6">
    <source>
        <dbReference type="RuleBase" id="RU004168"/>
    </source>
</evidence>
<keyword evidence="3 5" id="KW-0378">Hydrolase</keyword>
<sequence length="209" mass="23461">MALLAFPVQLRLRVRARLRARALPFSAFPPLAPPTLRAPPPSRQISHRFPQAASSSSFSLSSIFFPSFSPSSPFPKARRFLSGPHIAFHPTAEFSNTGLVKLQSPRDLVWTMASSELWAIDYEIYGEVQGVFFRKYTEEQGRKLGLVGWVKNTAHGTVTGQVQGTKEKVEIMKNWLRSVGSPMSRIDQAVFSNERQIAALEFQSFTTKY</sequence>
<dbReference type="GO" id="GO:0003998">
    <property type="term" value="F:acylphosphatase activity"/>
    <property type="evidence" value="ECO:0007669"/>
    <property type="project" value="UniProtKB-EC"/>
</dbReference>
<dbReference type="PANTHER" id="PTHR10029">
    <property type="entry name" value="ACYLPHOSPHATASE"/>
    <property type="match status" value="1"/>
</dbReference>
<evidence type="ECO:0000259" key="7">
    <source>
        <dbReference type="PROSITE" id="PS51160"/>
    </source>
</evidence>
<evidence type="ECO:0000256" key="1">
    <source>
        <dbReference type="ARBA" id="ARBA00005614"/>
    </source>
</evidence>
<dbReference type="SUPFAM" id="SSF54975">
    <property type="entry name" value="Acylphosphatase/BLUF domain-like"/>
    <property type="match status" value="1"/>
</dbReference>
<dbReference type="PROSITE" id="PS00151">
    <property type="entry name" value="ACYLPHOSPHATASE_2"/>
    <property type="match status" value="1"/>
</dbReference>
<feature type="active site" evidence="5">
    <location>
        <position position="152"/>
    </location>
</feature>
<gene>
    <name evidence="8" type="ORF">NXF25_018581</name>
</gene>
<dbReference type="PROSITE" id="PS51160">
    <property type="entry name" value="ACYLPHOSPHATASE_3"/>
    <property type="match status" value="1"/>
</dbReference>
<evidence type="ECO:0000313" key="8">
    <source>
        <dbReference type="EMBL" id="KAK9391251.1"/>
    </source>
</evidence>
<accession>A0AAW1ANY9</accession>